<dbReference type="Proteomes" id="UP000428328">
    <property type="component" value="Chromosome"/>
</dbReference>
<feature type="domain" description="Bbp19-like phage" evidence="1">
    <location>
        <begin position="12"/>
        <end position="63"/>
    </location>
</feature>
<dbReference type="EMBL" id="CP046400">
    <property type="protein sequence ID" value="QGY39690.1"/>
    <property type="molecule type" value="Genomic_DNA"/>
</dbReference>
<dbReference type="KEGG" id="psel:GM415_06010"/>
<reference evidence="2 3" key="1">
    <citation type="submission" date="2019-11" db="EMBL/GenBank/DDBJ databases">
        <authorList>
            <person name="Zheng R.K."/>
            <person name="Sun C.M."/>
        </authorList>
    </citation>
    <scope>NUCLEOTIDE SEQUENCE [LARGE SCALE GENOMIC DNA]</scope>
    <source>
        <strain evidence="2 3">SRB007</strain>
    </source>
</reference>
<evidence type="ECO:0000259" key="1">
    <source>
        <dbReference type="Pfam" id="PF25181"/>
    </source>
</evidence>
<organism evidence="2 3">
    <name type="scientific">Pseudodesulfovibrio cashew</name>
    <dbReference type="NCBI Taxonomy" id="2678688"/>
    <lineage>
        <taxon>Bacteria</taxon>
        <taxon>Pseudomonadati</taxon>
        <taxon>Thermodesulfobacteriota</taxon>
        <taxon>Desulfovibrionia</taxon>
        <taxon>Desulfovibrionales</taxon>
        <taxon>Desulfovibrionaceae</taxon>
    </lineage>
</organism>
<dbReference type="InterPro" id="IPR057447">
    <property type="entry name" value="Bbp19-like_phage"/>
</dbReference>
<name>A0A6I6JF29_9BACT</name>
<dbReference type="RefSeq" id="WP_158946915.1">
    <property type="nucleotide sequence ID" value="NZ_CP046400.1"/>
</dbReference>
<keyword evidence="3" id="KW-1185">Reference proteome</keyword>
<protein>
    <recommendedName>
        <fullName evidence="1">Bbp19-like phage domain-containing protein</fullName>
    </recommendedName>
</protein>
<evidence type="ECO:0000313" key="2">
    <source>
        <dbReference type="EMBL" id="QGY39690.1"/>
    </source>
</evidence>
<gene>
    <name evidence="2" type="ORF">GM415_06010</name>
</gene>
<evidence type="ECO:0000313" key="3">
    <source>
        <dbReference type="Proteomes" id="UP000428328"/>
    </source>
</evidence>
<accession>A0A6I6JF29</accession>
<dbReference type="AlphaFoldDB" id="A0A6I6JF29"/>
<proteinExistence type="predicted"/>
<sequence length="73" mass="8450">MERNPLELHRAYKRVFATPDGETIMKDLEKRGCFLGSTFSAEPGRTLVNEGRRSLVLHVKHMCDETNFIQKEN</sequence>
<dbReference type="Pfam" id="PF25181">
    <property type="entry name" value="Phage_Bbp19"/>
    <property type="match status" value="1"/>
</dbReference>